<accession>A0A7L8AFT6</accession>
<dbReference type="OrthoDB" id="9790057at2"/>
<dbReference type="InterPro" id="IPR011330">
    <property type="entry name" value="Glyco_hydro/deAcase_b/a-brl"/>
</dbReference>
<sequence>MKEIKINKIIDSYFYLCSFVSVLLLISCNSATNQQKIVDSKFSTDKEINANNFAFPEGKLKSLVISFDDGPEHDRILLKKLNEANIVGTFHLNSGRLGKRANWLSTELGYDVFFVKESEVNSIYKGHEISSHTVNHLGLNNQKDSIIKSEVFNDIKKLNKIIKNTNHNAVQGLAYPFGAFDEQVLQSLKALDVKYARTTVATKNFELPTNNFLELNPTCHINDAINYGNYFANLKATKMQLLNVWGHSYEFHNNWQLADSICNLLGNKKDIWYAKTIEMVNYLNAIKALEYKNNSVFNPSKNTSVWIKNKAEKFIELKPNQTLPIHFKSSFVQINTINSLYPDASKDIKFQGDWTKVHYKQRIELFKKGPLNFSDIVFLGNSITEQGGNWAEKVGIKNVKNRGISGDVTDGVLNRLDEITHFKPKTVFLLIGINDLFNLHYQKQIPSTEYVAKNIIKITDSIHQKSPETIIYLQTILPTAEVYMTDYINQVNNIIRNNKIDVNYKLIDLHNEFVNENGLIKPELTSDGTHLNELGYEVWVKTIKDKL</sequence>
<dbReference type="SUPFAM" id="SSF88713">
    <property type="entry name" value="Glycoside hydrolase/deacetylase"/>
    <property type="match status" value="1"/>
</dbReference>
<dbReference type="SUPFAM" id="SSF52266">
    <property type="entry name" value="SGNH hydrolase"/>
    <property type="match status" value="1"/>
</dbReference>
<dbReference type="InterPro" id="IPR013830">
    <property type="entry name" value="SGNH_hydro"/>
</dbReference>
<dbReference type="RefSeq" id="WP_088354068.1">
    <property type="nucleotide sequence ID" value="NZ_CP061813.1"/>
</dbReference>
<proteinExistence type="predicted"/>
<evidence type="ECO:0000259" key="1">
    <source>
        <dbReference type="PROSITE" id="PS51677"/>
    </source>
</evidence>
<reference evidence="2 3" key="1">
    <citation type="journal article" date="2016" name="Int. J. Syst. Evol. Microbiol.">
        <title>Polaribacter haliotis sp. nov., isolated from the gut of abalone Haliotis discus hannai.</title>
        <authorList>
            <person name="Kim Y.O."/>
            <person name="Park I.S."/>
            <person name="Park S."/>
            <person name="Nam B.H."/>
            <person name="Park J.M."/>
            <person name="Kim D.G."/>
            <person name="Yoon J.H."/>
        </authorList>
    </citation>
    <scope>NUCLEOTIDE SEQUENCE [LARGE SCALE GENOMIC DNA]</scope>
    <source>
        <strain evidence="2 3">KCTC 52418</strain>
    </source>
</reference>
<protein>
    <submittedName>
        <fullName evidence="2">Polysaccharide deacetylase family protein</fullName>
    </submittedName>
</protein>
<dbReference type="GO" id="GO:0004622">
    <property type="term" value="F:phosphatidylcholine lysophospholipase activity"/>
    <property type="evidence" value="ECO:0007669"/>
    <property type="project" value="TreeGrafter"/>
</dbReference>
<evidence type="ECO:0000313" key="3">
    <source>
        <dbReference type="Proteomes" id="UP000516764"/>
    </source>
</evidence>
<dbReference type="KEGG" id="phal:H9I45_00040"/>
<dbReference type="Pfam" id="PF13472">
    <property type="entry name" value="Lipase_GDSL_2"/>
    <property type="match status" value="1"/>
</dbReference>
<name>A0A7L8AFT6_9FLAO</name>
<organism evidence="2 3">
    <name type="scientific">Polaribacter haliotis</name>
    <dbReference type="NCBI Taxonomy" id="1888915"/>
    <lineage>
        <taxon>Bacteria</taxon>
        <taxon>Pseudomonadati</taxon>
        <taxon>Bacteroidota</taxon>
        <taxon>Flavobacteriia</taxon>
        <taxon>Flavobacteriales</taxon>
        <taxon>Flavobacteriaceae</taxon>
    </lineage>
</organism>
<keyword evidence="3" id="KW-1185">Reference proteome</keyword>
<evidence type="ECO:0000313" key="2">
    <source>
        <dbReference type="EMBL" id="QOD60875.1"/>
    </source>
</evidence>
<dbReference type="PROSITE" id="PS51257">
    <property type="entry name" value="PROKAR_LIPOPROTEIN"/>
    <property type="match status" value="1"/>
</dbReference>
<dbReference type="InterPro" id="IPR002509">
    <property type="entry name" value="NODB_dom"/>
</dbReference>
<dbReference type="InterPro" id="IPR051532">
    <property type="entry name" value="Ester_Hydrolysis_Enzymes"/>
</dbReference>
<dbReference type="GO" id="GO:0005975">
    <property type="term" value="P:carbohydrate metabolic process"/>
    <property type="evidence" value="ECO:0007669"/>
    <property type="project" value="InterPro"/>
</dbReference>
<dbReference type="PROSITE" id="PS51677">
    <property type="entry name" value="NODB"/>
    <property type="match status" value="1"/>
</dbReference>
<dbReference type="Proteomes" id="UP000516764">
    <property type="component" value="Chromosome"/>
</dbReference>
<feature type="domain" description="NodB homology" evidence="1">
    <location>
        <begin position="61"/>
        <end position="274"/>
    </location>
</feature>
<dbReference type="Pfam" id="PF01522">
    <property type="entry name" value="Polysacc_deac_1"/>
    <property type="match status" value="1"/>
</dbReference>
<dbReference type="InterPro" id="IPR036514">
    <property type="entry name" value="SGNH_hydro_sf"/>
</dbReference>
<dbReference type="PANTHER" id="PTHR30383:SF5">
    <property type="entry name" value="SGNH HYDROLASE-TYPE ESTERASE DOMAIN-CONTAINING PROTEIN"/>
    <property type="match status" value="1"/>
</dbReference>
<dbReference type="Gene3D" id="3.40.50.1110">
    <property type="entry name" value="SGNH hydrolase"/>
    <property type="match status" value="1"/>
</dbReference>
<gene>
    <name evidence="2" type="ORF">H9I45_00040</name>
</gene>
<dbReference type="GO" id="GO:0016810">
    <property type="term" value="F:hydrolase activity, acting on carbon-nitrogen (but not peptide) bonds"/>
    <property type="evidence" value="ECO:0007669"/>
    <property type="project" value="InterPro"/>
</dbReference>
<dbReference type="Gene3D" id="3.20.20.370">
    <property type="entry name" value="Glycoside hydrolase/deacetylase"/>
    <property type="match status" value="1"/>
</dbReference>
<dbReference type="PANTHER" id="PTHR30383">
    <property type="entry name" value="THIOESTERASE 1/PROTEASE 1/LYSOPHOSPHOLIPASE L1"/>
    <property type="match status" value="1"/>
</dbReference>
<dbReference type="EMBL" id="CP061813">
    <property type="protein sequence ID" value="QOD60875.1"/>
    <property type="molecule type" value="Genomic_DNA"/>
</dbReference>
<dbReference type="AlphaFoldDB" id="A0A7L8AFT6"/>